<comment type="caution">
    <text evidence="1">The sequence shown here is derived from an EMBL/GenBank/DDBJ whole genome shotgun (WGS) entry which is preliminary data.</text>
</comment>
<accession>A0A9P9F814</accession>
<proteinExistence type="predicted"/>
<protein>
    <submittedName>
        <fullName evidence="1">Uncharacterized protein</fullName>
    </submittedName>
</protein>
<sequence>LIDRFLFANAEKITLVLREDEPLNGSDLSTRQTMTDISAVVRRLREFFGNRFVIEKWLLGKPHQTRSLLLYWNRPTDLTRLGIIEGRASFDQRMQVDVERWTRESNVKAVPEIQITERCACRTVLTHE</sequence>
<gene>
    <name evidence="1" type="ORF">EDB81DRAFT_646369</name>
</gene>
<dbReference type="OrthoDB" id="5152119at2759"/>
<evidence type="ECO:0000313" key="2">
    <source>
        <dbReference type="Proteomes" id="UP000738349"/>
    </source>
</evidence>
<reference evidence="1" key="1">
    <citation type="journal article" date="2021" name="Nat. Commun.">
        <title>Genetic determinants of endophytism in the Arabidopsis root mycobiome.</title>
        <authorList>
            <person name="Mesny F."/>
            <person name="Miyauchi S."/>
            <person name="Thiergart T."/>
            <person name="Pickel B."/>
            <person name="Atanasova L."/>
            <person name="Karlsson M."/>
            <person name="Huettel B."/>
            <person name="Barry K.W."/>
            <person name="Haridas S."/>
            <person name="Chen C."/>
            <person name="Bauer D."/>
            <person name="Andreopoulos W."/>
            <person name="Pangilinan J."/>
            <person name="LaButti K."/>
            <person name="Riley R."/>
            <person name="Lipzen A."/>
            <person name="Clum A."/>
            <person name="Drula E."/>
            <person name="Henrissat B."/>
            <person name="Kohler A."/>
            <person name="Grigoriev I.V."/>
            <person name="Martin F.M."/>
            <person name="Hacquard S."/>
        </authorList>
    </citation>
    <scope>NUCLEOTIDE SEQUENCE</scope>
    <source>
        <strain evidence="1">MPI-CAGE-AT-0147</strain>
    </source>
</reference>
<dbReference type="EMBL" id="JAGMUV010000005">
    <property type="protein sequence ID" value="KAH7155909.1"/>
    <property type="molecule type" value="Genomic_DNA"/>
</dbReference>
<dbReference type="AlphaFoldDB" id="A0A9P9F814"/>
<organism evidence="1 2">
    <name type="scientific">Dactylonectria macrodidyma</name>
    <dbReference type="NCBI Taxonomy" id="307937"/>
    <lineage>
        <taxon>Eukaryota</taxon>
        <taxon>Fungi</taxon>
        <taxon>Dikarya</taxon>
        <taxon>Ascomycota</taxon>
        <taxon>Pezizomycotina</taxon>
        <taxon>Sordariomycetes</taxon>
        <taxon>Hypocreomycetidae</taxon>
        <taxon>Hypocreales</taxon>
        <taxon>Nectriaceae</taxon>
        <taxon>Dactylonectria</taxon>
    </lineage>
</organism>
<feature type="non-terminal residue" evidence="1">
    <location>
        <position position="1"/>
    </location>
</feature>
<evidence type="ECO:0000313" key="1">
    <source>
        <dbReference type="EMBL" id="KAH7155909.1"/>
    </source>
</evidence>
<dbReference type="Proteomes" id="UP000738349">
    <property type="component" value="Unassembled WGS sequence"/>
</dbReference>
<name>A0A9P9F814_9HYPO</name>
<keyword evidence="2" id="KW-1185">Reference proteome</keyword>